<feature type="transmembrane region" description="Helical" evidence="1">
    <location>
        <begin position="147"/>
        <end position="166"/>
    </location>
</feature>
<dbReference type="AlphaFoldDB" id="A0AAN8K644"/>
<feature type="transmembrane region" description="Helical" evidence="1">
    <location>
        <begin position="526"/>
        <end position="545"/>
    </location>
</feature>
<feature type="transmembrane region" description="Helical" evidence="1">
    <location>
        <begin position="172"/>
        <end position="193"/>
    </location>
</feature>
<name>A0AAN8K644_PATCE</name>
<feature type="transmembrane region" description="Helical" evidence="1">
    <location>
        <begin position="205"/>
        <end position="227"/>
    </location>
</feature>
<evidence type="ECO:0000313" key="3">
    <source>
        <dbReference type="Proteomes" id="UP001347796"/>
    </source>
</evidence>
<dbReference type="EMBL" id="JAZGQO010000002">
    <property type="protein sequence ID" value="KAK6190672.1"/>
    <property type="molecule type" value="Genomic_DNA"/>
</dbReference>
<evidence type="ECO:0008006" key="4">
    <source>
        <dbReference type="Google" id="ProtNLM"/>
    </source>
</evidence>
<evidence type="ECO:0000313" key="2">
    <source>
        <dbReference type="EMBL" id="KAK6190672.1"/>
    </source>
</evidence>
<feature type="transmembrane region" description="Helical" evidence="1">
    <location>
        <begin position="467"/>
        <end position="489"/>
    </location>
</feature>
<proteinExistence type="predicted"/>
<dbReference type="PANTHER" id="PTHR20765:SF1">
    <property type="entry name" value="EQUILIBRATIVE NUCLEOBASE TRANSPORTER 1"/>
    <property type="match status" value="1"/>
</dbReference>
<gene>
    <name evidence="2" type="ORF">SNE40_002484</name>
</gene>
<sequence>MAVKGVDCISLLAVIWASFEIMTFAGIIFGWHNIVYIYKDQGYFNHLCPVVNQSQNNNGTMLNETFPNSSKYSLNDEVVTVGIYANDSVKKDDLSCEDRYKLAAIEMRSNCREQDEQFNLIFTLSTFITGALCFLSGCFYDKCGTRACRILSMLCFIPGLLCLIVVKPESGVLLYPGFILITFGGYMVLFTNIQVANLIPPYRSMLIAILCGSYDVSSTILLFFKLAYENSGISPNTCFICMLIVYCLVVTFGTFCLLPRYRLPWPQPTKYKYRPFIYRLLVRKKSVTLENEGISRPLNKELTMDEFGSVMVYEDTLSQQIVIENDIVKFDGKDGKDVIELNGGKCKLVEENIKESDSKPKADEKRNPDNVIVPKFSKMLLSPLFLWDLMWMCFQRLRNWMFIGVFNPWMTRLACGDKSIVSHYTSFLSSTQFIGIFTAAFSGCVMDRKIKQNYNNIRKYERIHASIASFLMNCTVAMLLSIGMTIPVLQVQYLTCLLHTFHRSFLYGPNNAFIANAFPTEHFGKLVGISLTVSAIFGMLQYPLFLLIQGPFDNDPLVVNVLICVMILCTYLHPAYIWYFLRKKIAKNNF</sequence>
<keyword evidence="1" id="KW-1133">Transmembrane helix</keyword>
<dbReference type="Pfam" id="PF07690">
    <property type="entry name" value="MFS_1"/>
    <property type="match status" value="1"/>
</dbReference>
<dbReference type="InterPro" id="IPR036259">
    <property type="entry name" value="MFS_trans_sf"/>
</dbReference>
<reference evidence="2 3" key="1">
    <citation type="submission" date="2024-01" db="EMBL/GenBank/DDBJ databases">
        <title>The genome of the rayed Mediterranean limpet Patella caerulea (Linnaeus, 1758).</title>
        <authorList>
            <person name="Anh-Thu Weber A."/>
            <person name="Halstead-Nussloch G."/>
        </authorList>
    </citation>
    <scope>NUCLEOTIDE SEQUENCE [LARGE SCALE GENOMIC DNA]</scope>
    <source>
        <strain evidence="2">AATW-2023a</strain>
        <tissue evidence="2">Whole specimen</tissue>
    </source>
</reference>
<feature type="transmembrane region" description="Helical" evidence="1">
    <location>
        <begin position="557"/>
        <end position="581"/>
    </location>
</feature>
<comment type="caution">
    <text evidence="2">The sequence shown here is derived from an EMBL/GenBank/DDBJ whole genome shotgun (WGS) entry which is preliminary data.</text>
</comment>
<dbReference type="Gene3D" id="1.20.1250.20">
    <property type="entry name" value="MFS general substrate transporter like domains"/>
    <property type="match status" value="2"/>
</dbReference>
<keyword evidence="1" id="KW-0812">Transmembrane</keyword>
<protein>
    <recommendedName>
        <fullName evidence="4">Solute carrier family 43 member 3</fullName>
    </recommendedName>
</protein>
<feature type="transmembrane region" description="Helical" evidence="1">
    <location>
        <begin position="118"/>
        <end position="140"/>
    </location>
</feature>
<dbReference type="InterPro" id="IPR011701">
    <property type="entry name" value="MFS"/>
</dbReference>
<feature type="transmembrane region" description="Helical" evidence="1">
    <location>
        <begin position="233"/>
        <end position="258"/>
    </location>
</feature>
<organism evidence="2 3">
    <name type="scientific">Patella caerulea</name>
    <name type="common">Rayed Mediterranean limpet</name>
    <dbReference type="NCBI Taxonomy" id="87958"/>
    <lineage>
        <taxon>Eukaryota</taxon>
        <taxon>Metazoa</taxon>
        <taxon>Spiralia</taxon>
        <taxon>Lophotrochozoa</taxon>
        <taxon>Mollusca</taxon>
        <taxon>Gastropoda</taxon>
        <taxon>Patellogastropoda</taxon>
        <taxon>Patelloidea</taxon>
        <taxon>Patellidae</taxon>
        <taxon>Patella</taxon>
    </lineage>
</organism>
<feature type="transmembrane region" description="Helical" evidence="1">
    <location>
        <begin position="12"/>
        <end position="31"/>
    </location>
</feature>
<evidence type="ECO:0000256" key="1">
    <source>
        <dbReference type="SAM" id="Phobius"/>
    </source>
</evidence>
<dbReference type="PANTHER" id="PTHR20765">
    <property type="entry name" value="SOLUTE CARRIER FAMILY 43 MEMBER 3-RELATED"/>
    <property type="match status" value="1"/>
</dbReference>
<keyword evidence="1" id="KW-0472">Membrane</keyword>
<keyword evidence="3" id="KW-1185">Reference proteome</keyword>
<feature type="transmembrane region" description="Helical" evidence="1">
    <location>
        <begin position="426"/>
        <end position="446"/>
    </location>
</feature>
<dbReference type="Proteomes" id="UP001347796">
    <property type="component" value="Unassembled WGS sequence"/>
</dbReference>
<accession>A0AAN8K644</accession>
<dbReference type="SUPFAM" id="SSF103473">
    <property type="entry name" value="MFS general substrate transporter"/>
    <property type="match status" value="1"/>
</dbReference>
<dbReference type="InterPro" id="IPR027197">
    <property type="entry name" value="SLC43A3"/>
</dbReference>
<dbReference type="GO" id="GO:0022857">
    <property type="term" value="F:transmembrane transporter activity"/>
    <property type="evidence" value="ECO:0007669"/>
    <property type="project" value="InterPro"/>
</dbReference>